<feature type="chain" id="PRO_5045776372" description="Porin" evidence="1">
    <location>
        <begin position="25"/>
        <end position="408"/>
    </location>
</feature>
<keyword evidence="3" id="KW-1185">Reference proteome</keyword>
<feature type="signal peptide" evidence="1">
    <location>
        <begin position="1"/>
        <end position="24"/>
    </location>
</feature>
<accession>A0ABX5WPQ8</accession>
<evidence type="ECO:0000256" key="1">
    <source>
        <dbReference type="SAM" id="SignalP"/>
    </source>
</evidence>
<protein>
    <recommendedName>
        <fullName evidence="4">Porin</fullName>
    </recommendedName>
</protein>
<evidence type="ECO:0000313" key="2">
    <source>
        <dbReference type="EMBL" id="QDF76469.1"/>
    </source>
</evidence>
<keyword evidence="1" id="KW-0732">Signal</keyword>
<dbReference type="Proteomes" id="UP000318758">
    <property type="component" value="Chromosome"/>
</dbReference>
<dbReference type="EMBL" id="CP041153">
    <property type="protein sequence ID" value="QDF76469.1"/>
    <property type="molecule type" value="Genomic_DNA"/>
</dbReference>
<evidence type="ECO:0008006" key="4">
    <source>
        <dbReference type="Google" id="ProtNLM"/>
    </source>
</evidence>
<reference evidence="2 3" key="1">
    <citation type="submission" date="2019-06" db="EMBL/GenBank/DDBJ databases">
        <title>Complete genome of Shewanella marisflavi ECSMB14101, a mussel settlement-inducing bacterium isolated from East China Sea.</title>
        <authorList>
            <person name="Yang J."/>
            <person name="Liang X."/>
            <person name="Chang R."/>
            <person name="Peng L."/>
        </authorList>
    </citation>
    <scope>NUCLEOTIDE SEQUENCE [LARGE SCALE GENOMIC DNA]</scope>
    <source>
        <strain evidence="2 3">ECSMB14101</strain>
    </source>
</reference>
<dbReference type="SUPFAM" id="SSF56935">
    <property type="entry name" value="Porins"/>
    <property type="match status" value="1"/>
</dbReference>
<proteinExistence type="predicted"/>
<gene>
    <name evidence="2" type="ORF">FGA12_15580</name>
</gene>
<dbReference type="InterPro" id="IPR045748">
    <property type="entry name" value="DcaP"/>
</dbReference>
<dbReference type="RefSeq" id="WP_140946939.1">
    <property type="nucleotide sequence ID" value="NZ_CP041153.1"/>
</dbReference>
<name>A0ABX5WPQ8_9GAMM</name>
<sequence length="408" mass="44594">MMKMINTRKALLPLIIGLSLSPLAHSVDFKVADTDLTVGGYIKGMATFDSNGTVTAPYNGHLYSVYATPIDGTANADTTHFNMTARESRVYLKSKTETDIGTISSYLEGDFFADIDSDGPTWSNSHGFRIRHAYINIDRENSSILVGQTWTAFMDFASSLPSLDFSSDPGNSFVRQAQVRYQYNLSPGQYLMASLENPAYGMANIGGTPIRYVNLDTNGDGVHDARSEEKLPDLIVKYFLAKGPVTISPRVVIRQFDLDGQSSTGYGFAVGASVKFGQGHKAVLNYTYGDGIGRYAGLGFNAGAGIDSNGDIETLGYQSLTGGLMFSLTPSIRWQVGAGYSEQDEDSFDSGTLTVMANKKAFSWHTNLYWDITKDLQFAVGTRFGDVENMGSAEGDMVRTQTYLRYKF</sequence>
<evidence type="ECO:0000313" key="3">
    <source>
        <dbReference type="Proteomes" id="UP000318758"/>
    </source>
</evidence>
<dbReference type="Pfam" id="PF19577">
    <property type="entry name" value="DcaP"/>
    <property type="match status" value="1"/>
</dbReference>
<organism evidence="2 3">
    <name type="scientific">Shewanella marisflavi</name>
    <dbReference type="NCBI Taxonomy" id="260364"/>
    <lineage>
        <taxon>Bacteria</taxon>
        <taxon>Pseudomonadati</taxon>
        <taxon>Pseudomonadota</taxon>
        <taxon>Gammaproteobacteria</taxon>
        <taxon>Alteromonadales</taxon>
        <taxon>Shewanellaceae</taxon>
        <taxon>Shewanella</taxon>
    </lineage>
</organism>